<gene>
    <name evidence="2" type="ORF">CRM22_000406</name>
</gene>
<organism evidence="2 3">
    <name type="scientific">Opisthorchis felineus</name>
    <dbReference type="NCBI Taxonomy" id="147828"/>
    <lineage>
        <taxon>Eukaryota</taxon>
        <taxon>Metazoa</taxon>
        <taxon>Spiralia</taxon>
        <taxon>Lophotrochozoa</taxon>
        <taxon>Platyhelminthes</taxon>
        <taxon>Trematoda</taxon>
        <taxon>Digenea</taxon>
        <taxon>Opisthorchiida</taxon>
        <taxon>Opisthorchiata</taxon>
        <taxon>Opisthorchiidae</taxon>
        <taxon>Opisthorchis</taxon>
    </lineage>
</organism>
<dbReference type="OrthoDB" id="6246848at2759"/>
<dbReference type="EMBL" id="SJOL01000781">
    <property type="protein sequence ID" value="TGZ75375.1"/>
    <property type="molecule type" value="Genomic_DNA"/>
</dbReference>
<keyword evidence="3" id="KW-1185">Reference proteome</keyword>
<evidence type="ECO:0000256" key="1">
    <source>
        <dbReference type="SAM" id="MobiDB-lite"/>
    </source>
</evidence>
<protein>
    <submittedName>
        <fullName evidence="2">Uncharacterized protein</fullName>
    </submittedName>
</protein>
<name>A0A4S2MFJ1_OPIFE</name>
<dbReference type="Proteomes" id="UP000308267">
    <property type="component" value="Unassembled WGS sequence"/>
</dbReference>
<dbReference type="STRING" id="147828.A0A4S2MFJ1"/>
<sequence>MESHHDRTHGANWQHSDIGQSALVKDYHGNRVYWRNGEITRRIGNVTYDGDVGSETWVHHANQLKEAYSEPTQRLNALPLNILIEHLDMSRGRTTDTQVTQQLPESPLYQQ</sequence>
<evidence type="ECO:0000313" key="3">
    <source>
        <dbReference type="Proteomes" id="UP000308267"/>
    </source>
</evidence>
<dbReference type="AlphaFoldDB" id="A0A4S2MFJ1"/>
<evidence type="ECO:0000313" key="2">
    <source>
        <dbReference type="EMBL" id="TGZ75375.1"/>
    </source>
</evidence>
<proteinExistence type="predicted"/>
<reference evidence="2 3" key="1">
    <citation type="journal article" date="2019" name="BMC Genomics">
        <title>New insights from Opisthorchis felineus genome: update on genomics of the epidemiologically important liver flukes.</title>
        <authorList>
            <person name="Ershov N.I."/>
            <person name="Mordvinov V.A."/>
            <person name="Prokhortchouk E.B."/>
            <person name="Pakharukova M.Y."/>
            <person name="Gunbin K.V."/>
            <person name="Ustyantsev K."/>
            <person name="Genaev M.A."/>
            <person name="Blinov A.G."/>
            <person name="Mazur A."/>
            <person name="Boulygina E."/>
            <person name="Tsygankova S."/>
            <person name="Khrameeva E."/>
            <person name="Chekanov N."/>
            <person name="Fan G."/>
            <person name="Xiao A."/>
            <person name="Zhang H."/>
            <person name="Xu X."/>
            <person name="Yang H."/>
            <person name="Solovyev V."/>
            <person name="Lee S.M."/>
            <person name="Liu X."/>
            <person name="Afonnikov D.A."/>
            <person name="Skryabin K.G."/>
        </authorList>
    </citation>
    <scope>NUCLEOTIDE SEQUENCE [LARGE SCALE GENOMIC DNA]</scope>
    <source>
        <strain evidence="2">AK-0245</strain>
        <tissue evidence="2">Whole organism</tissue>
    </source>
</reference>
<accession>A0A4S2MFJ1</accession>
<feature type="region of interest" description="Disordered" evidence="1">
    <location>
        <begin position="1"/>
        <end position="20"/>
    </location>
</feature>
<comment type="caution">
    <text evidence="2">The sequence shown here is derived from an EMBL/GenBank/DDBJ whole genome shotgun (WGS) entry which is preliminary data.</text>
</comment>